<evidence type="ECO:0008006" key="4">
    <source>
        <dbReference type="Google" id="ProtNLM"/>
    </source>
</evidence>
<name>A0AAD9GCV1_BABDI</name>
<organism evidence="2 3">
    <name type="scientific">Babesia divergens</name>
    <dbReference type="NCBI Taxonomy" id="32595"/>
    <lineage>
        <taxon>Eukaryota</taxon>
        <taxon>Sar</taxon>
        <taxon>Alveolata</taxon>
        <taxon>Apicomplexa</taxon>
        <taxon>Aconoidasida</taxon>
        <taxon>Piroplasmida</taxon>
        <taxon>Babesiidae</taxon>
        <taxon>Babesia</taxon>
    </lineage>
</organism>
<feature type="region of interest" description="Disordered" evidence="1">
    <location>
        <begin position="458"/>
        <end position="485"/>
    </location>
</feature>
<proteinExistence type="predicted"/>
<evidence type="ECO:0000313" key="3">
    <source>
        <dbReference type="Proteomes" id="UP001195914"/>
    </source>
</evidence>
<reference evidence="2" key="1">
    <citation type="journal article" date="2014" name="Nucleic Acids Res.">
        <title>The evolutionary dynamics of variant antigen genes in Babesia reveal a history of genomic innovation underlying host-parasite interaction.</title>
        <authorList>
            <person name="Jackson A.P."/>
            <person name="Otto T.D."/>
            <person name="Darby A."/>
            <person name="Ramaprasad A."/>
            <person name="Xia D."/>
            <person name="Echaide I.E."/>
            <person name="Farber M."/>
            <person name="Gahlot S."/>
            <person name="Gamble J."/>
            <person name="Gupta D."/>
            <person name="Gupta Y."/>
            <person name="Jackson L."/>
            <person name="Malandrin L."/>
            <person name="Malas T.B."/>
            <person name="Moussa E."/>
            <person name="Nair M."/>
            <person name="Reid A.J."/>
            <person name="Sanders M."/>
            <person name="Sharma J."/>
            <person name="Tracey A."/>
            <person name="Quail M.A."/>
            <person name="Weir W."/>
            <person name="Wastling J.M."/>
            <person name="Hall N."/>
            <person name="Willadsen P."/>
            <person name="Lingelbach K."/>
            <person name="Shiels B."/>
            <person name="Tait A."/>
            <person name="Berriman M."/>
            <person name="Allred D.R."/>
            <person name="Pain A."/>
        </authorList>
    </citation>
    <scope>NUCLEOTIDE SEQUENCE</scope>
    <source>
        <strain evidence="2">1802A</strain>
    </source>
</reference>
<dbReference type="EMBL" id="JAHBMH010000044">
    <property type="protein sequence ID" value="KAK1936131.1"/>
    <property type="molecule type" value="Genomic_DNA"/>
</dbReference>
<dbReference type="AlphaFoldDB" id="A0AAD9GCV1"/>
<evidence type="ECO:0000256" key="1">
    <source>
        <dbReference type="SAM" id="MobiDB-lite"/>
    </source>
</evidence>
<feature type="compositionally biased region" description="Low complexity" evidence="1">
    <location>
        <begin position="244"/>
        <end position="262"/>
    </location>
</feature>
<accession>A0AAD9GCV1</accession>
<feature type="compositionally biased region" description="Polar residues" evidence="1">
    <location>
        <begin position="460"/>
        <end position="485"/>
    </location>
</feature>
<feature type="region of interest" description="Disordered" evidence="1">
    <location>
        <begin position="231"/>
        <end position="265"/>
    </location>
</feature>
<protein>
    <recommendedName>
        <fullName evidence="4">AP2/ERF domain-containing protein</fullName>
    </recommendedName>
</protein>
<comment type="caution">
    <text evidence="2">The sequence shown here is derived from an EMBL/GenBank/DDBJ whole genome shotgun (WGS) entry which is preliminary data.</text>
</comment>
<evidence type="ECO:0000313" key="2">
    <source>
        <dbReference type="EMBL" id="KAK1936131.1"/>
    </source>
</evidence>
<sequence length="691" mass="75601">MSDTFGNAQKVLEKLIDRLPVISGLSYERDERRWRVIIPSEFCPNGVPLFFSASYPDPLTAWLSALCTLGRIIICHLQSDGLCNCKTCDSGCVRIPDTTKLTPSDFTEICAEGVDVTEYLPSTFDDGEYTYNSYSFDSDSLASCRCLSHHLCLPPRLSASKGCFSGCDQEVSYDYVSADDLRTSFPCVATTYTNLYGNADSAVPLRSVSFDDFVSEYTGIFPLADISSDVTDDPSGNRSVRCPSEAVPSVSSGQSSSGENSATPDVVRAPVSTFVSGDSEVPAGIEFPGVCNISRNSSRSLPHAKTPLSSSNLGNGLLVPDCHSEHYRKARADGSLRLNNPLRVRKSAKPSWNGGKDLRLNHVGKNSRVVSILDGNVAIWQSGKPPVANTATKDANYDYTDSMKRVTTDYTTPVSPQLHASKSAADYSMFGDKGGSYLSVRSEAIRGDLHLNAPFGVSSEGVSSSTKKYGSRSVPLSPQKSSYVKSNGDKEGVYYVDDEITDDDSPYVAMSPSHVIRRRRLFDVVLSPLEMAESLKPWYSDVFWVTSISRWRTTFLDEFGTRHTKTFTPYVFGGVEEAYYAAVEYKRALDRICSATGISEAERFKLKRNAEMSLKRKRLGRSPRAAYTSYLSCPADKPVNEITSRVPHSTAITKPNADMVDMIVDAVHHTAATTGRNVGVLAAPIPRNVYQ</sequence>
<dbReference type="Proteomes" id="UP001195914">
    <property type="component" value="Unassembled WGS sequence"/>
</dbReference>
<gene>
    <name evidence="2" type="ORF">X943_001577</name>
</gene>
<keyword evidence="3" id="KW-1185">Reference proteome</keyword>
<reference evidence="2" key="2">
    <citation type="submission" date="2021-05" db="EMBL/GenBank/DDBJ databases">
        <authorList>
            <person name="Pain A."/>
        </authorList>
    </citation>
    <scope>NUCLEOTIDE SEQUENCE</scope>
    <source>
        <strain evidence="2">1802A</strain>
    </source>
</reference>